<feature type="compositionally biased region" description="Polar residues" evidence="1">
    <location>
        <begin position="624"/>
        <end position="640"/>
    </location>
</feature>
<dbReference type="GO" id="GO:0080142">
    <property type="term" value="P:regulation of salicylic acid biosynthetic process"/>
    <property type="evidence" value="ECO:0007669"/>
    <property type="project" value="TreeGrafter"/>
</dbReference>
<feature type="region of interest" description="Disordered" evidence="1">
    <location>
        <begin position="619"/>
        <end position="675"/>
    </location>
</feature>
<sequence length="866" mass="93364">MARLSGEIPPLELQHVPPDVLEAYIKRACLAVAGSAVVARRLNVASENIVNAFKEAFEASPEQSLALEAPTVELALAFRHQCLFLGCKDLTCHICSQNPNRQCSVNFNNKYLAGDILKAKCGASIFIEITDLHTGGVINDPEVTDNYYVEIAVMDGKGYQALIESKRESYDEELEGPCMLTLNGHNKPLLAPGRAGELNTAGRVVVPVIRGRACLPDLSITGSSEALLSGQKPPFMLLVRAYNKVDNTRALHIRNGTSEYFVVATPRVRTAVKAVIPHVDDHVSKLQSLGVMTQNKLADISAAAAAAGITHDLHVPRNNVSTVGEFRELCMWSDKDRALCETLKKVLKLTKGWDAAKEHAMQAVTSDHQLRIWSLDSTAGLLFKCHMGVVDIEKPIGVLQRRMEDGHVQAVLDSHISVAQQNILRRGQNKALEDWFVAGHPNWRVWEGMTHDGFMRGMHTHGENGTIIVHEGLLPSHPLAAHNRPGSFNLGLSDSGSAFGSLQDLANPGLVLNIQPGMQISSTPVPAAARAPNLWPTHPSTSQPSAPPPIGGSFTFGHARAALQPGMPPIAPSHGGENGGLMQHLGSARGSDLISAPPGSWRRGEAEPLVQERQPLASPFAGEEQQSQEPSRGPNQSEQGPSDPGPKRSQPVLAKRESSAGGPKRKRQALNPDVMQQRVSGFLGRVPMNMDGSEQENVPSLRKPVNSGIDLLAEAAHRESTAAEQQPPQFSRIRSYGMPGGNVEFDDLYFRDESSLVQKLMDPEQDLRMEGMESEQLKAVLEARLSAADLMFQPSGEDLPAALSPASGQPEGNPAGLTSGTSYGHLLRSHGSDLGMPSFSPLISGLDSLRGLDDAIKEERGKAHTV</sequence>
<gene>
    <name evidence="2" type="ORF">COCSUDRAFT_64095</name>
</gene>
<reference evidence="2 3" key="1">
    <citation type="journal article" date="2012" name="Genome Biol.">
        <title>The genome of the polar eukaryotic microalga coccomyxa subellipsoidea reveals traits of cold adaptation.</title>
        <authorList>
            <person name="Blanc G."/>
            <person name="Agarkova I."/>
            <person name="Grimwood J."/>
            <person name="Kuo A."/>
            <person name="Brueggeman A."/>
            <person name="Dunigan D."/>
            <person name="Gurnon J."/>
            <person name="Ladunga I."/>
            <person name="Lindquist E."/>
            <person name="Lucas S."/>
            <person name="Pangilinan J."/>
            <person name="Proschold T."/>
            <person name="Salamov A."/>
            <person name="Schmutz J."/>
            <person name="Weeks D."/>
            <person name="Yamada T."/>
            <person name="Claverie J.M."/>
            <person name="Grigoriev I."/>
            <person name="Van Etten J."/>
            <person name="Lomsadze A."/>
            <person name="Borodovsky M."/>
        </authorList>
    </citation>
    <scope>NUCLEOTIDE SEQUENCE [LARGE SCALE GENOMIC DNA]</scope>
    <source>
        <strain evidence="2 3">C-169</strain>
    </source>
</reference>
<proteinExistence type="predicted"/>
<organism evidence="2 3">
    <name type="scientific">Coccomyxa subellipsoidea (strain C-169)</name>
    <name type="common">Green microalga</name>
    <dbReference type="NCBI Taxonomy" id="574566"/>
    <lineage>
        <taxon>Eukaryota</taxon>
        <taxon>Viridiplantae</taxon>
        <taxon>Chlorophyta</taxon>
        <taxon>core chlorophytes</taxon>
        <taxon>Trebouxiophyceae</taxon>
        <taxon>Trebouxiophyceae incertae sedis</taxon>
        <taxon>Coccomyxaceae</taxon>
        <taxon>Coccomyxa</taxon>
        <taxon>Coccomyxa subellipsoidea</taxon>
    </lineage>
</organism>
<dbReference type="GO" id="GO:0005516">
    <property type="term" value="F:calmodulin binding"/>
    <property type="evidence" value="ECO:0007669"/>
    <property type="project" value="InterPro"/>
</dbReference>
<dbReference type="AlphaFoldDB" id="I0Z938"/>
<dbReference type="KEGG" id="csl:COCSUDRAFT_64095"/>
<evidence type="ECO:0000256" key="1">
    <source>
        <dbReference type="SAM" id="MobiDB-lite"/>
    </source>
</evidence>
<dbReference type="GO" id="GO:0003700">
    <property type="term" value="F:DNA-binding transcription factor activity"/>
    <property type="evidence" value="ECO:0007669"/>
    <property type="project" value="TreeGrafter"/>
</dbReference>
<dbReference type="GO" id="GO:0005634">
    <property type="term" value="C:nucleus"/>
    <property type="evidence" value="ECO:0007669"/>
    <property type="project" value="TreeGrafter"/>
</dbReference>
<dbReference type="OrthoDB" id="10359377at2759"/>
<keyword evidence="3" id="KW-1185">Reference proteome</keyword>
<name>I0Z938_COCSC</name>
<dbReference type="Proteomes" id="UP000007264">
    <property type="component" value="Unassembled WGS sequence"/>
</dbReference>
<dbReference type="GO" id="GO:0043565">
    <property type="term" value="F:sequence-specific DNA binding"/>
    <property type="evidence" value="ECO:0007669"/>
    <property type="project" value="TreeGrafter"/>
</dbReference>
<accession>I0Z938</accession>
<comment type="caution">
    <text evidence="2">The sequence shown here is derived from an EMBL/GenBank/DDBJ whole genome shotgun (WGS) entry which is preliminary data.</text>
</comment>
<dbReference type="PANTHER" id="PTHR31713:SF96">
    <property type="entry name" value="OS02G0562300 PROTEIN"/>
    <property type="match status" value="1"/>
</dbReference>
<evidence type="ECO:0000313" key="3">
    <source>
        <dbReference type="Proteomes" id="UP000007264"/>
    </source>
</evidence>
<protein>
    <submittedName>
        <fullName evidence="2">Uncharacterized protein</fullName>
    </submittedName>
</protein>
<dbReference type="PANTHER" id="PTHR31713">
    <property type="entry name" value="OS02G0177800 PROTEIN"/>
    <property type="match status" value="1"/>
</dbReference>
<evidence type="ECO:0000313" key="2">
    <source>
        <dbReference type="EMBL" id="EIE27157.1"/>
    </source>
</evidence>
<dbReference type="InterPro" id="IPR012416">
    <property type="entry name" value="CBP60"/>
</dbReference>
<dbReference type="RefSeq" id="XP_005651701.1">
    <property type="nucleotide sequence ID" value="XM_005651644.1"/>
</dbReference>
<dbReference type="EMBL" id="AGSI01000001">
    <property type="protein sequence ID" value="EIE27157.1"/>
    <property type="molecule type" value="Genomic_DNA"/>
</dbReference>
<feature type="region of interest" description="Disordered" evidence="1">
    <location>
        <begin position="523"/>
        <end position="603"/>
    </location>
</feature>
<dbReference type="GeneID" id="17045172"/>
<feature type="region of interest" description="Disordered" evidence="1">
    <location>
        <begin position="796"/>
        <end position="824"/>
    </location>
</feature>